<accession>A0A9P9DAX9</accession>
<dbReference type="Gene3D" id="1.25.40.10">
    <property type="entry name" value="Tetratricopeptide repeat domain"/>
    <property type="match status" value="2"/>
</dbReference>
<dbReference type="SUPFAM" id="SSF48452">
    <property type="entry name" value="TPR-like"/>
    <property type="match status" value="2"/>
</dbReference>
<dbReference type="Pfam" id="PF13424">
    <property type="entry name" value="TPR_12"/>
    <property type="match status" value="2"/>
</dbReference>
<reference evidence="3" key="1">
    <citation type="journal article" date="2021" name="Nat. Commun.">
        <title>Genetic determinants of endophytism in the Arabidopsis root mycobiome.</title>
        <authorList>
            <person name="Mesny F."/>
            <person name="Miyauchi S."/>
            <person name="Thiergart T."/>
            <person name="Pickel B."/>
            <person name="Atanasova L."/>
            <person name="Karlsson M."/>
            <person name="Huettel B."/>
            <person name="Barry K.W."/>
            <person name="Haridas S."/>
            <person name="Chen C."/>
            <person name="Bauer D."/>
            <person name="Andreopoulos W."/>
            <person name="Pangilinan J."/>
            <person name="LaButti K."/>
            <person name="Riley R."/>
            <person name="Lipzen A."/>
            <person name="Clum A."/>
            <person name="Drula E."/>
            <person name="Henrissat B."/>
            <person name="Kohler A."/>
            <person name="Grigoriev I.V."/>
            <person name="Martin F.M."/>
            <person name="Hacquard S."/>
        </authorList>
    </citation>
    <scope>NUCLEOTIDE SEQUENCE</scope>
    <source>
        <strain evidence="3">MPI-CAGE-AT-0147</strain>
    </source>
</reference>
<organism evidence="3 4">
    <name type="scientific">Dactylonectria macrodidyma</name>
    <dbReference type="NCBI Taxonomy" id="307937"/>
    <lineage>
        <taxon>Eukaryota</taxon>
        <taxon>Fungi</taxon>
        <taxon>Dikarya</taxon>
        <taxon>Ascomycota</taxon>
        <taxon>Pezizomycotina</taxon>
        <taxon>Sordariomycetes</taxon>
        <taxon>Hypocreomycetidae</taxon>
        <taxon>Hypocreales</taxon>
        <taxon>Nectriaceae</taxon>
        <taxon>Dactylonectria</taxon>
    </lineage>
</organism>
<dbReference type="GO" id="GO:0043531">
    <property type="term" value="F:ADP binding"/>
    <property type="evidence" value="ECO:0007669"/>
    <property type="project" value="InterPro"/>
</dbReference>
<dbReference type="InterPro" id="IPR002182">
    <property type="entry name" value="NB-ARC"/>
</dbReference>
<dbReference type="InterPro" id="IPR053137">
    <property type="entry name" value="NLR-like"/>
</dbReference>
<evidence type="ECO:0000259" key="2">
    <source>
        <dbReference type="Pfam" id="PF00931"/>
    </source>
</evidence>
<dbReference type="GO" id="GO:0016787">
    <property type="term" value="F:hydrolase activity"/>
    <property type="evidence" value="ECO:0007669"/>
    <property type="project" value="UniProtKB-KW"/>
</dbReference>
<dbReference type="PANTHER" id="PTHR46082">
    <property type="entry name" value="ATP/GTP-BINDING PROTEIN-RELATED"/>
    <property type="match status" value="1"/>
</dbReference>
<dbReference type="Pfam" id="PF13374">
    <property type="entry name" value="TPR_10"/>
    <property type="match status" value="1"/>
</dbReference>
<dbReference type="AlphaFoldDB" id="A0A9P9DAX9"/>
<name>A0A9P9DAX9_9HYPO</name>
<keyword evidence="4" id="KW-1185">Reference proteome</keyword>
<sequence>MEALRTIQEKLFGNKSPQRVAIVGLGGVGKTQVALQVAYWAREHVPEWSVFWLPALSSASFEQACQEMVRKLGIQGVDKEDAKEVAGRYLASQAAGKWLLIIDNADDDEMLFGTDGKSSGIRDYLPHTDRGRILLTSRSQRIAVAVAGSEVVEVSRMSEADARGLLEESLINKTLVLDDKGVLEFIHTLTYLPLAITQAAAYLNETKESITEYLRLLRNTEQDMVELLATEFTDDTRYQGTHNAVASTWIVSFEQIRKDAADAAKLLIFTAYVEPKAIPRLMLPSVGSEQRMTRAIGVLCGYSFLSRRDGGEMFDMHSLVHLASRVWVKRQNDTKSARHAALAHLAVVFRNDKWEDREVWRQYIPHVLKALQVGGADGDWGGEECQLGYWAGRCLMLDGRNREAFRLLERVVAFRRRTLSEEHLDRLASQHILARAYRADGRVKEAIKLLEHVVAIQRRTLSEEHPDRLASQHELARAYQADGRAKEATKLLEHVVAIQRRTLSEEHPSRMTSQYVLARAYQADGRVKEAIKLLEHVTAVRSTLSEEHPDRLASQHGLARAYQADGRVKGAIKLLEHVVAVRRRTLLEEHHPDRLASHTISHEHTRPMDG</sequence>
<evidence type="ECO:0000256" key="1">
    <source>
        <dbReference type="SAM" id="MobiDB-lite"/>
    </source>
</evidence>
<keyword evidence="3" id="KW-0378">Hydrolase</keyword>
<proteinExistence type="predicted"/>
<feature type="domain" description="NB-ARC" evidence="2">
    <location>
        <begin position="4"/>
        <end position="173"/>
    </location>
</feature>
<dbReference type="OrthoDB" id="1658288at2759"/>
<dbReference type="Proteomes" id="UP000738349">
    <property type="component" value="Unassembled WGS sequence"/>
</dbReference>
<evidence type="ECO:0000313" key="3">
    <source>
        <dbReference type="EMBL" id="KAH7115657.1"/>
    </source>
</evidence>
<comment type="caution">
    <text evidence="3">The sequence shown here is derived from an EMBL/GenBank/DDBJ whole genome shotgun (WGS) entry which is preliminary data.</text>
</comment>
<feature type="region of interest" description="Disordered" evidence="1">
    <location>
        <begin position="590"/>
        <end position="610"/>
    </location>
</feature>
<evidence type="ECO:0000313" key="4">
    <source>
        <dbReference type="Proteomes" id="UP000738349"/>
    </source>
</evidence>
<protein>
    <submittedName>
        <fullName evidence="3">P-loop containing nucleoside triphosphate hydrolase protein</fullName>
    </submittedName>
</protein>
<dbReference type="Gene3D" id="3.40.50.300">
    <property type="entry name" value="P-loop containing nucleotide triphosphate hydrolases"/>
    <property type="match status" value="1"/>
</dbReference>
<dbReference type="Pfam" id="PF00931">
    <property type="entry name" value="NB-ARC"/>
    <property type="match status" value="1"/>
</dbReference>
<dbReference type="InterPro" id="IPR027417">
    <property type="entry name" value="P-loop_NTPase"/>
</dbReference>
<dbReference type="InterPro" id="IPR011990">
    <property type="entry name" value="TPR-like_helical_dom_sf"/>
</dbReference>
<dbReference type="EMBL" id="JAGMUV010000030">
    <property type="protein sequence ID" value="KAH7115657.1"/>
    <property type="molecule type" value="Genomic_DNA"/>
</dbReference>
<gene>
    <name evidence="3" type="ORF">EDB81DRAFT_291846</name>
</gene>
<dbReference type="PANTHER" id="PTHR46082:SF6">
    <property type="entry name" value="AAA+ ATPASE DOMAIN-CONTAINING PROTEIN-RELATED"/>
    <property type="match status" value="1"/>
</dbReference>
<dbReference type="SUPFAM" id="SSF52540">
    <property type="entry name" value="P-loop containing nucleoside triphosphate hydrolases"/>
    <property type="match status" value="1"/>
</dbReference>